<evidence type="ECO:0000313" key="1">
    <source>
        <dbReference type="EMBL" id="GKZ17734.1"/>
    </source>
</evidence>
<dbReference type="CDD" id="cd10170">
    <property type="entry name" value="ASKHA_NBD_HSP70"/>
    <property type="match status" value="1"/>
</dbReference>
<dbReference type="InterPro" id="IPR043129">
    <property type="entry name" value="ATPase_NBD"/>
</dbReference>
<accession>A0A9W6DHS3</accession>
<dbReference type="PANTHER" id="PTHR14187">
    <property type="entry name" value="ALPHA KINASE/ELONGATION FACTOR 2 KINASE"/>
    <property type="match status" value="1"/>
</dbReference>
<dbReference type="PRINTS" id="PR00301">
    <property type="entry name" value="HEATSHOCK70"/>
</dbReference>
<dbReference type="EMBL" id="BROQ01000007">
    <property type="protein sequence ID" value="GKZ17734.1"/>
    <property type="molecule type" value="Genomic_DNA"/>
</dbReference>
<sequence length="539" mass="60275">MPAASAERKLIFGVDVGTMKTCVSYAMWNKRRPKTPDIVSSFSINQNSVFPTTLAYRKDKSVSWGRDARVGNDRVIKWLKLFLYDREHPILSESPNPALPDGVPPEQLIPDYLRQLYAAIQKKIVSMRLPTDTVTDFWFSWPAGWSADNQQTFARAVRAAGFASKETDNLFFLTEAEAAALYFMYNGNLNMPEDCRILVCDVGGGTTDIGAFHVQGTGSDAVYEPLGKASGVNGGVAAMDAAVRQHIKDQPPHTFGLARPLNEDLLDRICALGKQFDGSEKNPLRADATGQITVPPTVLKDSLNPTVVSIIKLIMANIVPPRPGEPQVSAVILTGGGSMVPYLLKQIKEKLKHTVALYHLDKYEPTLVSWGATYRGILGRAVPRLYFDHSYGLQAAEEAIIHNERKSDPKMEREKSPIHWFIRKNQAIEGQRQNEHYFDIHYRGGDAAITMIHLLRHTAEFPDANDEDSKRWLPLDLRLQELDLSCLIRIGDEYSVPVRIAWEVVEYKEKRAIVKFTAQSKEALLGVQDITLDGCRLAE</sequence>
<name>A0A9W6DHS3_9EURO</name>
<dbReference type="Proteomes" id="UP001143548">
    <property type="component" value="Unassembled WGS sequence"/>
</dbReference>
<organism evidence="1 2">
    <name type="scientific">Aspergillus brasiliensis</name>
    <dbReference type="NCBI Taxonomy" id="319629"/>
    <lineage>
        <taxon>Eukaryota</taxon>
        <taxon>Fungi</taxon>
        <taxon>Dikarya</taxon>
        <taxon>Ascomycota</taxon>
        <taxon>Pezizomycotina</taxon>
        <taxon>Eurotiomycetes</taxon>
        <taxon>Eurotiomycetidae</taxon>
        <taxon>Eurotiales</taxon>
        <taxon>Aspergillaceae</taxon>
        <taxon>Aspergillus</taxon>
        <taxon>Aspergillus subgen. Circumdati</taxon>
    </lineage>
</organism>
<proteinExistence type="predicted"/>
<dbReference type="Gene3D" id="3.30.420.40">
    <property type="match status" value="2"/>
</dbReference>
<reference evidence="1" key="1">
    <citation type="submission" date="2022-07" db="EMBL/GenBank/DDBJ databases">
        <title>Taxonomy of Aspergillus series Nigri: significant species reduction supported by multi-species coalescent approaches.</title>
        <authorList>
            <person name="Bian C."/>
            <person name="Kusuya Y."/>
            <person name="Sklenar F."/>
            <person name="D'hooge E."/>
            <person name="Yaguchi T."/>
            <person name="Takahashi H."/>
            <person name="Hubka V."/>
        </authorList>
    </citation>
    <scope>NUCLEOTIDE SEQUENCE</scope>
    <source>
        <strain evidence="1">CBS 733.88</strain>
    </source>
</reference>
<dbReference type="PANTHER" id="PTHR14187:SF5">
    <property type="entry name" value="HEAT SHOCK 70 KDA PROTEIN 12A"/>
    <property type="match status" value="1"/>
</dbReference>
<evidence type="ECO:0000313" key="2">
    <source>
        <dbReference type="Proteomes" id="UP001143548"/>
    </source>
</evidence>
<evidence type="ECO:0008006" key="3">
    <source>
        <dbReference type="Google" id="ProtNLM"/>
    </source>
</evidence>
<dbReference type="AlphaFoldDB" id="A0A9W6DHS3"/>
<dbReference type="SUPFAM" id="SSF53067">
    <property type="entry name" value="Actin-like ATPase domain"/>
    <property type="match status" value="2"/>
</dbReference>
<comment type="caution">
    <text evidence="1">The sequence shown here is derived from an EMBL/GenBank/DDBJ whole genome shotgun (WGS) entry which is preliminary data.</text>
</comment>
<protein>
    <recommendedName>
        <fullName evidence="3">Actin-like ATPase domain-containing protein</fullName>
    </recommendedName>
</protein>
<gene>
    <name evidence="1" type="ORF">AbraCBS73388_010053</name>
</gene>